<keyword evidence="4" id="KW-1185">Reference proteome</keyword>
<dbReference type="PANTHER" id="PTHR36766:SF69">
    <property type="entry name" value="DISEASE RESISTANCE PROTEIN RGA2-LIKE"/>
    <property type="match status" value="1"/>
</dbReference>
<dbReference type="Proteomes" id="UP000244005">
    <property type="component" value="Unassembled WGS sequence"/>
</dbReference>
<evidence type="ECO:0000259" key="2">
    <source>
        <dbReference type="Pfam" id="PF23598"/>
    </source>
</evidence>
<dbReference type="PANTHER" id="PTHR36766">
    <property type="entry name" value="PLANT BROAD-SPECTRUM MILDEW RESISTANCE PROTEIN RPW8"/>
    <property type="match status" value="1"/>
</dbReference>
<evidence type="ECO:0000313" key="4">
    <source>
        <dbReference type="Proteomes" id="UP000244005"/>
    </source>
</evidence>
<sequence>MSQSVMIVHEASARYGEFTMEQEDHFSLCQPKSKVSNTYSRLTEFIQCIGEDIYGFKGMRSFHELKKVPKMAMVLRSHLFKTVRNYLVVAPLVGLHGMGGRLRGDYEEMRRSMYSSTHHHGRKFEQGGERVKVRSRFLLVLDDIEDAHVDFLFDISSDFDCGNSRYIVISRNKEILDRCIVTSRHEDVGARVLLESQEFQRVIYDPCFFLSDQSESITVDMDKLDCGEMWKITINPERLWSKLQVSYDRLNPKKQEMFLDAATFFNNSTWNLQTAKFCWREIYGNFQSIRWKTLVHLFLVYNVSEEDCIQMHKQMRSLGVKLASAWEYKRICRTWTEKNVSFPSLIPPMEETKTLGVLVQEVRSLRLEVSLPWINILKIDFLHMEKLQYLELVQYLELGSDLKLELLLDKRVLKFPRSVVLLQLRGGVNNRLERYLWTLPDLVALDVKAPLIWFPTIVTRCRNLEVMKFEACLFENFPPTFVELHRLRHLTFSSCNGLRSLPENFRLLSELRYLELRKCNNFEALPDSFGNLHSLKSLIMASLDNLQRLLQDFGALSNLERLVILDAPKISELPDSFGELHRLRDLHLDNMSSLQALPYSFGNLSQLWRLSMMGCMMTKVLPMSFGCLSNLTNLDIRDCRSAEVYPTSMRVIRRLPRLRYLIVQTSESEGNLSESELRALWTGGQSIK</sequence>
<dbReference type="InterPro" id="IPR032675">
    <property type="entry name" value="LRR_dom_sf"/>
</dbReference>
<evidence type="ECO:0000313" key="3">
    <source>
        <dbReference type="EMBL" id="PTQ45122.1"/>
    </source>
</evidence>
<proteinExistence type="predicted"/>
<dbReference type="OMA" id="PWINILK"/>
<evidence type="ECO:0000256" key="1">
    <source>
        <dbReference type="ARBA" id="ARBA00022737"/>
    </source>
</evidence>
<dbReference type="SUPFAM" id="SSF52540">
    <property type="entry name" value="P-loop containing nucleoside triphosphate hydrolases"/>
    <property type="match status" value="1"/>
</dbReference>
<dbReference type="EMBL" id="KZ772688">
    <property type="protein sequence ID" value="PTQ45122.1"/>
    <property type="molecule type" value="Genomic_DNA"/>
</dbReference>
<dbReference type="InterPro" id="IPR027417">
    <property type="entry name" value="P-loop_NTPase"/>
</dbReference>
<reference evidence="4" key="1">
    <citation type="journal article" date="2017" name="Cell">
        <title>Insights into land plant evolution garnered from the Marchantia polymorpha genome.</title>
        <authorList>
            <person name="Bowman J.L."/>
            <person name="Kohchi T."/>
            <person name="Yamato K.T."/>
            <person name="Jenkins J."/>
            <person name="Shu S."/>
            <person name="Ishizaki K."/>
            <person name="Yamaoka S."/>
            <person name="Nishihama R."/>
            <person name="Nakamura Y."/>
            <person name="Berger F."/>
            <person name="Adam C."/>
            <person name="Aki S.S."/>
            <person name="Althoff F."/>
            <person name="Araki T."/>
            <person name="Arteaga-Vazquez M.A."/>
            <person name="Balasubrmanian S."/>
            <person name="Barry K."/>
            <person name="Bauer D."/>
            <person name="Boehm C.R."/>
            <person name="Briginshaw L."/>
            <person name="Caballero-Perez J."/>
            <person name="Catarino B."/>
            <person name="Chen F."/>
            <person name="Chiyoda S."/>
            <person name="Chovatia M."/>
            <person name="Davies K.M."/>
            <person name="Delmans M."/>
            <person name="Demura T."/>
            <person name="Dierschke T."/>
            <person name="Dolan L."/>
            <person name="Dorantes-Acosta A.E."/>
            <person name="Eklund D.M."/>
            <person name="Florent S.N."/>
            <person name="Flores-Sandoval E."/>
            <person name="Fujiyama A."/>
            <person name="Fukuzawa H."/>
            <person name="Galik B."/>
            <person name="Grimanelli D."/>
            <person name="Grimwood J."/>
            <person name="Grossniklaus U."/>
            <person name="Hamada T."/>
            <person name="Haseloff J."/>
            <person name="Hetherington A.J."/>
            <person name="Higo A."/>
            <person name="Hirakawa Y."/>
            <person name="Hundley H.N."/>
            <person name="Ikeda Y."/>
            <person name="Inoue K."/>
            <person name="Inoue S.I."/>
            <person name="Ishida S."/>
            <person name="Jia Q."/>
            <person name="Kakita M."/>
            <person name="Kanazawa T."/>
            <person name="Kawai Y."/>
            <person name="Kawashima T."/>
            <person name="Kennedy M."/>
            <person name="Kinose K."/>
            <person name="Kinoshita T."/>
            <person name="Kohara Y."/>
            <person name="Koide E."/>
            <person name="Komatsu K."/>
            <person name="Kopischke S."/>
            <person name="Kubo M."/>
            <person name="Kyozuka J."/>
            <person name="Lagercrantz U."/>
            <person name="Lin S.S."/>
            <person name="Lindquist E."/>
            <person name="Lipzen A.M."/>
            <person name="Lu C.W."/>
            <person name="De Luna E."/>
            <person name="Martienssen R.A."/>
            <person name="Minamino N."/>
            <person name="Mizutani M."/>
            <person name="Mizutani M."/>
            <person name="Mochizuki N."/>
            <person name="Monte I."/>
            <person name="Mosher R."/>
            <person name="Nagasaki H."/>
            <person name="Nakagami H."/>
            <person name="Naramoto S."/>
            <person name="Nishitani K."/>
            <person name="Ohtani M."/>
            <person name="Okamoto T."/>
            <person name="Okumura M."/>
            <person name="Phillips J."/>
            <person name="Pollak B."/>
            <person name="Reinders A."/>
            <person name="Rovekamp M."/>
            <person name="Sano R."/>
            <person name="Sawa S."/>
            <person name="Schmid M.W."/>
            <person name="Shirakawa M."/>
            <person name="Solano R."/>
            <person name="Spunde A."/>
            <person name="Suetsugu N."/>
            <person name="Sugano S."/>
            <person name="Sugiyama A."/>
            <person name="Sun R."/>
            <person name="Suzuki Y."/>
            <person name="Takenaka M."/>
            <person name="Takezawa D."/>
            <person name="Tomogane H."/>
            <person name="Tsuzuki M."/>
            <person name="Ueda T."/>
            <person name="Umeda M."/>
            <person name="Ward J.M."/>
            <person name="Watanabe Y."/>
            <person name="Yazaki K."/>
            <person name="Yokoyama R."/>
            <person name="Yoshitake Y."/>
            <person name="Yotsui I."/>
            <person name="Zachgo S."/>
            <person name="Schmutz J."/>
        </authorList>
    </citation>
    <scope>NUCLEOTIDE SEQUENCE [LARGE SCALE GENOMIC DNA]</scope>
    <source>
        <strain evidence="4">Tak-1</strain>
    </source>
</reference>
<dbReference type="SUPFAM" id="SSF52058">
    <property type="entry name" value="L domain-like"/>
    <property type="match status" value="1"/>
</dbReference>
<dbReference type="Gene3D" id="3.80.10.10">
    <property type="entry name" value="Ribonuclease Inhibitor"/>
    <property type="match status" value="1"/>
</dbReference>
<dbReference type="OrthoDB" id="5086500at2759"/>
<keyword evidence="1" id="KW-0677">Repeat</keyword>
<feature type="domain" description="Disease resistance R13L4/SHOC-2-like LRR" evidence="2">
    <location>
        <begin position="563"/>
        <end position="675"/>
    </location>
</feature>
<accession>A0A2R6XG85</accession>
<protein>
    <recommendedName>
        <fullName evidence="2">Disease resistance R13L4/SHOC-2-like LRR domain-containing protein</fullName>
    </recommendedName>
</protein>
<dbReference type="InterPro" id="IPR055414">
    <property type="entry name" value="LRR_R13L4/SHOC2-like"/>
</dbReference>
<organism evidence="3 4">
    <name type="scientific">Marchantia polymorpha</name>
    <name type="common">Common liverwort</name>
    <name type="synonym">Marchantia aquatica</name>
    <dbReference type="NCBI Taxonomy" id="3197"/>
    <lineage>
        <taxon>Eukaryota</taxon>
        <taxon>Viridiplantae</taxon>
        <taxon>Streptophyta</taxon>
        <taxon>Embryophyta</taxon>
        <taxon>Marchantiophyta</taxon>
        <taxon>Marchantiopsida</taxon>
        <taxon>Marchantiidae</taxon>
        <taxon>Marchantiales</taxon>
        <taxon>Marchantiaceae</taxon>
        <taxon>Marchantia</taxon>
    </lineage>
</organism>
<dbReference type="AlphaFoldDB" id="A0A2R6XG85"/>
<gene>
    <name evidence="3" type="ORF">MARPO_0016s0165</name>
</gene>
<dbReference type="Pfam" id="PF23598">
    <property type="entry name" value="LRR_14"/>
    <property type="match status" value="1"/>
</dbReference>
<name>A0A2R6XG85_MARPO</name>